<proteinExistence type="predicted"/>
<accession>A0ABU7L3E7</accession>
<dbReference type="PANTHER" id="PTHR10720:SF0">
    <property type="entry name" value="HEME OXYGENASE"/>
    <property type="match status" value="1"/>
</dbReference>
<comment type="caution">
    <text evidence="4">The sequence shown here is derived from an EMBL/GenBank/DDBJ whole genome shotgun (WGS) entry which is preliminary data.</text>
</comment>
<evidence type="ECO:0000256" key="1">
    <source>
        <dbReference type="ARBA" id="ARBA00022617"/>
    </source>
</evidence>
<dbReference type="InterPro" id="IPR016053">
    <property type="entry name" value="Haem_Oase-like"/>
</dbReference>
<keyword evidence="5" id="KW-1185">Reference proteome</keyword>
<dbReference type="SUPFAM" id="SSF48613">
    <property type="entry name" value="Heme oxygenase-like"/>
    <property type="match status" value="1"/>
</dbReference>
<keyword evidence="1" id="KW-0349">Heme</keyword>
<evidence type="ECO:0000256" key="3">
    <source>
        <dbReference type="ARBA" id="ARBA00023004"/>
    </source>
</evidence>
<name>A0ABU7L3E7_9NOCA</name>
<dbReference type="Gene3D" id="1.20.910.10">
    <property type="entry name" value="Heme oxygenase-like"/>
    <property type="match status" value="1"/>
</dbReference>
<keyword evidence="3" id="KW-0408">Iron</keyword>
<dbReference type="PRINTS" id="PR00088">
    <property type="entry name" value="HAEMOXYGNASE"/>
</dbReference>
<protein>
    <submittedName>
        <fullName evidence="4">Biliverdin-producing heme oxygenase</fullName>
    </submittedName>
</protein>
<dbReference type="CDD" id="cd19165">
    <property type="entry name" value="HemeO"/>
    <property type="match status" value="1"/>
</dbReference>
<reference evidence="4 5" key="1">
    <citation type="submission" date="2023-07" db="EMBL/GenBank/DDBJ databases">
        <authorList>
            <person name="Girao M."/>
            <person name="Carvalho M.F."/>
        </authorList>
    </citation>
    <scope>NUCLEOTIDE SEQUENCE [LARGE SCALE GENOMIC DNA]</scope>
    <source>
        <strain evidence="4 5">YIM65754</strain>
    </source>
</reference>
<gene>
    <name evidence="4" type="ORF">Q7514_00900</name>
</gene>
<dbReference type="PANTHER" id="PTHR10720">
    <property type="entry name" value="HEME OXYGENASE"/>
    <property type="match status" value="1"/>
</dbReference>
<dbReference type="InterPro" id="IPR016084">
    <property type="entry name" value="Haem_Oase-like_multi-hlx"/>
</dbReference>
<evidence type="ECO:0000313" key="5">
    <source>
        <dbReference type="Proteomes" id="UP001336020"/>
    </source>
</evidence>
<dbReference type="RefSeq" id="WP_330131396.1">
    <property type="nucleotide sequence ID" value="NZ_JAUTXY010000001.1"/>
</dbReference>
<dbReference type="Pfam" id="PF01126">
    <property type="entry name" value="Heme_oxygenase"/>
    <property type="match status" value="1"/>
</dbReference>
<dbReference type="EMBL" id="JAUTXY010000001">
    <property type="protein sequence ID" value="MEE2056085.1"/>
    <property type="molecule type" value="Genomic_DNA"/>
</dbReference>
<dbReference type="Proteomes" id="UP001336020">
    <property type="component" value="Unassembled WGS sequence"/>
</dbReference>
<sequence>MTTTEVTGFAERIRIETQQAHSDTENSVFVTELLAGKLDASAHAALIAQTWFVYDALERIGQTYADDPIVGPFLAPELLRTSALEADLVFLLGEQWREGIVPLPATVAYVERLQKVAASSPEAFLAHHYLRYMGDLSGGQIIRRMLERAYGYDRDGLHFYIFDEIPKTKPFKDSYRAKLDAAPLDETQQQQVIDEANLVFGLNGALFAGLAADLDRYRAQV</sequence>
<organism evidence="4 5">
    <name type="scientific">Rhodococcus artemisiae</name>
    <dbReference type="NCBI Taxonomy" id="714159"/>
    <lineage>
        <taxon>Bacteria</taxon>
        <taxon>Bacillati</taxon>
        <taxon>Actinomycetota</taxon>
        <taxon>Actinomycetes</taxon>
        <taxon>Mycobacteriales</taxon>
        <taxon>Nocardiaceae</taxon>
        <taxon>Rhodococcus</taxon>
    </lineage>
</organism>
<dbReference type="PIRSF" id="PIRSF000343">
    <property type="entry name" value="Haem_Oase"/>
    <property type="match status" value="1"/>
</dbReference>
<evidence type="ECO:0000256" key="2">
    <source>
        <dbReference type="ARBA" id="ARBA00022723"/>
    </source>
</evidence>
<evidence type="ECO:0000313" key="4">
    <source>
        <dbReference type="EMBL" id="MEE2056085.1"/>
    </source>
</evidence>
<dbReference type="InterPro" id="IPR002051">
    <property type="entry name" value="Haem_Oase"/>
</dbReference>
<keyword evidence="2" id="KW-0479">Metal-binding</keyword>